<evidence type="ECO:0000256" key="3">
    <source>
        <dbReference type="ARBA" id="ARBA00022448"/>
    </source>
</evidence>
<keyword evidence="8 12" id="KW-1133">Transmembrane helix</keyword>
<evidence type="ECO:0000256" key="5">
    <source>
        <dbReference type="ARBA" id="ARBA00022737"/>
    </source>
</evidence>
<evidence type="ECO:0000256" key="8">
    <source>
        <dbReference type="ARBA" id="ARBA00022989"/>
    </source>
</evidence>
<dbReference type="PROSITE" id="PS50929">
    <property type="entry name" value="ABC_TM1F"/>
    <property type="match status" value="1"/>
</dbReference>
<feature type="region of interest" description="Disordered" evidence="11">
    <location>
        <begin position="186"/>
        <end position="221"/>
    </location>
</feature>
<dbReference type="GO" id="GO:0016887">
    <property type="term" value="F:ATP hydrolysis activity"/>
    <property type="evidence" value="ECO:0007669"/>
    <property type="project" value="InterPro"/>
</dbReference>
<evidence type="ECO:0000313" key="15">
    <source>
        <dbReference type="EMBL" id="KAK1288218.1"/>
    </source>
</evidence>
<dbReference type="InterPro" id="IPR039421">
    <property type="entry name" value="Type_1_exporter"/>
</dbReference>
<gene>
    <name evidence="15" type="primary">ABCB19</name>
    <name evidence="15" type="ORF">QJS10_CPB19g01948</name>
</gene>
<organism evidence="15 16">
    <name type="scientific">Acorus calamus</name>
    <name type="common">Sweet flag</name>
    <dbReference type="NCBI Taxonomy" id="4465"/>
    <lineage>
        <taxon>Eukaryota</taxon>
        <taxon>Viridiplantae</taxon>
        <taxon>Streptophyta</taxon>
        <taxon>Embryophyta</taxon>
        <taxon>Tracheophyta</taxon>
        <taxon>Spermatophyta</taxon>
        <taxon>Magnoliopsida</taxon>
        <taxon>Liliopsida</taxon>
        <taxon>Acoraceae</taxon>
        <taxon>Acorus</taxon>
    </lineage>
</organism>
<dbReference type="CDD" id="cd18577">
    <property type="entry name" value="ABC_6TM_Pgp_ABCB1_D1_like"/>
    <property type="match status" value="1"/>
</dbReference>
<accession>A0AAV9CJ21</accession>
<reference evidence="15" key="1">
    <citation type="journal article" date="2023" name="Nat. Commun.">
        <title>Diploid and tetraploid genomes of Acorus and the evolution of monocots.</title>
        <authorList>
            <person name="Ma L."/>
            <person name="Liu K.W."/>
            <person name="Li Z."/>
            <person name="Hsiao Y.Y."/>
            <person name="Qi Y."/>
            <person name="Fu T."/>
            <person name="Tang G.D."/>
            <person name="Zhang D."/>
            <person name="Sun W.H."/>
            <person name="Liu D.K."/>
            <person name="Li Y."/>
            <person name="Chen G.Z."/>
            <person name="Liu X.D."/>
            <person name="Liao X.Y."/>
            <person name="Jiang Y.T."/>
            <person name="Yu X."/>
            <person name="Hao Y."/>
            <person name="Huang J."/>
            <person name="Zhao X.W."/>
            <person name="Ke S."/>
            <person name="Chen Y.Y."/>
            <person name="Wu W.L."/>
            <person name="Hsu J.L."/>
            <person name="Lin Y.F."/>
            <person name="Huang M.D."/>
            <person name="Li C.Y."/>
            <person name="Huang L."/>
            <person name="Wang Z.W."/>
            <person name="Zhao X."/>
            <person name="Zhong W.Y."/>
            <person name="Peng D.H."/>
            <person name="Ahmad S."/>
            <person name="Lan S."/>
            <person name="Zhang J.S."/>
            <person name="Tsai W.C."/>
            <person name="Van de Peer Y."/>
            <person name="Liu Z.J."/>
        </authorList>
    </citation>
    <scope>NUCLEOTIDE SEQUENCE</scope>
    <source>
        <strain evidence="15">CP</strain>
    </source>
</reference>
<evidence type="ECO:0000259" key="13">
    <source>
        <dbReference type="PROSITE" id="PS50893"/>
    </source>
</evidence>
<evidence type="ECO:0000256" key="12">
    <source>
        <dbReference type="SAM" id="Phobius"/>
    </source>
</evidence>
<evidence type="ECO:0000256" key="4">
    <source>
        <dbReference type="ARBA" id="ARBA00022692"/>
    </source>
</evidence>
<dbReference type="PANTHER" id="PTHR24222:SF84">
    <property type="entry name" value="ABC TRANSPORTER DOMAIN-CONTAINING PROTEIN"/>
    <property type="match status" value="1"/>
</dbReference>
<feature type="transmembrane region" description="Helical" evidence="12">
    <location>
        <begin position="310"/>
        <end position="332"/>
    </location>
</feature>
<keyword evidence="9 12" id="KW-0472">Membrane</keyword>
<dbReference type="AlphaFoldDB" id="A0AAV9CJ21"/>
<dbReference type="Gene3D" id="3.40.50.300">
    <property type="entry name" value="P-loop containing nucleotide triphosphate hydrolases"/>
    <property type="match status" value="1"/>
</dbReference>
<evidence type="ECO:0000256" key="11">
    <source>
        <dbReference type="SAM" id="MobiDB-lite"/>
    </source>
</evidence>
<keyword evidence="7" id="KW-0067">ATP-binding</keyword>
<protein>
    <submittedName>
        <fullName evidence="15">ABC transporter B family member 19</fullName>
    </submittedName>
</protein>
<feature type="compositionally biased region" description="Acidic residues" evidence="11">
    <location>
        <begin position="277"/>
        <end position="291"/>
    </location>
</feature>
<dbReference type="PROSITE" id="PS50893">
    <property type="entry name" value="ABC_TRANSPORTER_2"/>
    <property type="match status" value="1"/>
</dbReference>
<feature type="transmembrane region" description="Helical" evidence="12">
    <location>
        <begin position="439"/>
        <end position="458"/>
    </location>
</feature>
<dbReference type="Pfam" id="PF00005">
    <property type="entry name" value="ABC_tran"/>
    <property type="match status" value="1"/>
</dbReference>
<dbReference type="SMART" id="SM00382">
    <property type="entry name" value="AAA"/>
    <property type="match status" value="1"/>
</dbReference>
<dbReference type="GO" id="GO:0005886">
    <property type="term" value="C:plasma membrane"/>
    <property type="evidence" value="ECO:0007669"/>
    <property type="project" value="UniProtKB-SubCell"/>
</dbReference>
<comment type="caution">
    <text evidence="15">The sequence shown here is derived from an EMBL/GenBank/DDBJ whole genome shotgun (WGS) entry which is preliminary data.</text>
</comment>
<evidence type="ECO:0000256" key="2">
    <source>
        <dbReference type="ARBA" id="ARBA00007577"/>
    </source>
</evidence>
<evidence type="ECO:0000256" key="1">
    <source>
        <dbReference type="ARBA" id="ARBA00004651"/>
    </source>
</evidence>
<dbReference type="InterPro" id="IPR017871">
    <property type="entry name" value="ABC_transporter-like_CS"/>
</dbReference>
<keyword evidence="16" id="KW-1185">Reference proteome</keyword>
<feature type="region of interest" description="Disordered" evidence="11">
    <location>
        <begin position="273"/>
        <end position="292"/>
    </location>
</feature>
<comment type="subcellular location">
    <subcellularLocation>
        <location evidence="1">Cell membrane</location>
        <topology evidence="1">Multi-pass membrane protein</topology>
    </subcellularLocation>
</comment>
<keyword evidence="5" id="KW-0677">Repeat</keyword>
<reference evidence="15" key="2">
    <citation type="submission" date="2023-06" db="EMBL/GenBank/DDBJ databases">
        <authorList>
            <person name="Ma L."/>
            <person name="Liu K.-W."/>
            <person name="Li Z."/>
            <person name="Hsiao Y.-Y."/>
            <person name="Qi Y."/>
            <person name="Fu T."/>
            <person name="Tang G."/>
            <person name="Zhang D."/>
            <person name="Sun W.-H."/>
            <person name="Liu D.-K."/>
            <person name="Li Y."/>
            <person name="Chen G.-Z."/>
            <person name="Liu X.-D."/>
            <person name="Liao X.-Y."/>
            <person name="Jiang Y.-T."/>
            <person name="Yu X."/>
            <person name="Hao Y."/>
            <person name="Huang J."/>
            <person name="Zhao X.-W."/>
            <person name="Ke S."/>
            <person name="Chen Y.-Y."/>
            <person name="Wu W.-L."/>
            <person name="Hsu J.-L."/>
            <person name="Lin Y.-F."/>
            <person name="Huang M.-D."/>
            <person name="Li C.-Y."/>
            <person name="Huang L."/>
            <person name="Wang Z.-W."/>
            <person name="Zhao X."/>
            <person name="Zhong W.-Y."/>
            <person name="Peng D.-H."/>
            <person name="Ahmad S."/>
            <person name="Lan S."/>
            <person name="Zhang J.-S."/>
            <person name="Tsai W.-C."/>
            <person name="Van De Peer Y."/>
            <person name="Liu Z.-J."/>
        </authorList>
    </citation>
    <scope>NUCLEOTIDE SEQUENCE</scope>
    <source>
        <strain evidence="15">CP</strain>
        <tissue evidence="15">Leaves</tissue>
    </source>
</reference>
<evidence type="ECO:0000256" key="9">
    <source>
        <dbReference type="ARBA" id="ARBA00023136"/>
    </source>
</evidence>
<dbReference type="SUPFAM" id="SSF52540">
    <property type="entry name" value="P-loop containing nucleoside triphosphate hydrolases"/>
    <property type="match status" value="1"/>
</dbReference>
<dbReference type="InterPro" id="IPR003439">
    <property type="entry name" value="ABC_transporter-like_ATP-bd"/>
</dbReference>
<dbReference type="PANTHER" id="PTHR24222">
    <property type="entry name" value="ABC TRANSPORTER B FAMILY"/>
    <property type="match status" value="1"/>
</dbReference>
<evidence type="ECO:0000256" key="6">
    <source>
        <dbReference type="ARBA" id="ARBA00022741"/>
    </source>
</evidence>
<sequence length="927" mass="102416">MYPNHTSLSRPPKLLKCRYKQRSFTIPSTPSHSNTLIFVGSIFDRDGRVFIRHRLLLLVAPSRPTTPPQHHPGDLPFFHPLGLPPAKPGPSLRSGGQGTYPPSRFNDDKSWQTELSWQFEPTGWGSDRGGFGAALSPWATPPTGRRFMRRTARDYYLSRPSDGYESFVGGVPYEASRVSTGRLELQSYVSGPSRPVVGTQRERRKSRSPEPRQSPRSSFLGSLASQDELSMVNYGASDGIGIVDETLSHNEHHRISHRHDRYDDDLYGDVRTHDYYGGDDSEEEEDDDEEDARVAQPVGLFSLFKYSTKWGMVLVFLGCVGALINGGSLPWYSFLFGSFVNKIAEESRRGDTDQMMEDVKTICVRMSVLAVIVVIGAYMEITCWRLVGERYAQLIRTEYLRAVLRQDIGFFDTEVSTGDVMHGISSDVAQIQEVMGEKMAHFIHHVFTFICGYVIGFLKSWKVALVVFSVTPVMMFCGIAYKAVYVGLASKEEVSYRKAGTIAQQAISSIRTVFSFVMEDHIVDRFEQGLEKSVPIGVKIGFAKGAGMGVIYLVTYSQWALAFWYGSMLVAKGEISGGAAIACFFAVNVGGRGLALSLSYFAQFAQGTVAAGRVFEIIDRVPEIDPYNNDGRMLSSVKGKIEFRDVSFAYPSRPRAEILHSLDLVIPHSKTLALVGTSGSGKSTIFTLIERFYDPTSGSIYLDNQEIRTFQLRWLREQIGMVGQEPVLFNVSILENVTMGRPNATKKEVVAACIAANAHSFIMTLPNGYDTQVGERGTQISGGQKQRVALARALIKNPRVLLLDEPTSALDPESESAVQAAIARASVGRTAVVIAHRLSTVRDADTITVIDRGSVAESGNHHQLIARGGAYAALVNLSAVTAPTRRAWSAMTRCTMNPHMTSPDQDTRSPCKVLKKKKPLVKDQTVK</sequence>
<dbReference type="InterPro" id="IPR011527">
    <property type="entry name" value="ABC1_TM_dom"/>
</dbReference>
<dbReference type="EMBL" id="JAUJYO010000019">
    <property type="protein sequence ID" value="KAK1288218.1"/>
    <property type="molecule type" value="Genomic_DNA"/>
</dbReference>
<feature type="transmembrane region" description="Helical" evidence="12">
    <location>
        <begin position="464"/>
        <end position="488"/>
    </location>
</feature>
<dbReference type="InterPro" id="IPR036640">
    <property type="entry name" value="ABC1_TM_sf"/>
</dbReference>
<evidence type="ECO:0000256" key="10">
    <source>
        <dbReference type="ARBA" id="ARBA00023180"/>
    </source>
</evidence>
<dbReference type="Proteomes" id="UP001180020">
    <property type="component" value="Unassembled WGS sequence"/>
</dbReference>
<feature type="transmembrane region" description="Helical" evidence="12">
    <location>
        <begin position="366"/>
        <end position="387"/>
    </location>
</feature>
<dbReference type="FunFam" id="3.40.50.300:FF:000066">
    <property type="entry name" value="ABC transporter B family member 1"/>
    <property type="match status" value="1"/>
</dbReference>
<dbReference type="CDD" id="cd03249">
    <property type="entry name" value="ABC_MTABC3_MDL1_MDL2"/>
    <property type="match status" value="1"/>
</dbReference>
<dbReference type="InterPro" id="IPR003593">
    <property type="entry name" value="AAA+_ATPase"/>
</dbReference>
<feature type="domain" description="ABC transmembrane type-1" evidence="14">
    <location>
        <begin position="316"/>
        <end position="606"/>
    </location>
</feature>
<dbReference type="GO" id="GO:0005524">
    <property type="term" value="F:ATP binding"/>
    <property type="evidence" value="ECO:0007669"/>
    <property type="project" value="UniProtKB-KW"/>
</dbReference>
<proteinExistence type="inferred from homology"/>
<feature type="domain" description="ABC transporter" evidence="13">
    <location>
        <begin position="641"/>
        <end position="877"/>
    </location>
</feature>
<keyword evidence="10" id="KW-0325">Glycoprotein</keyword>
<dbReference type="GO" id="GO:0140359">
    <property type="term" value="F:ABC-type transporter activity"/>
    <property type="evidence" value="ECO:0007669"/>
    <property type="project" value="InterPro"/>
</dbReference>
<dbReference type="SUPFAM" id="SSF90123">
    <property type="entry name" value="ABC transporter transmembrane region"/>
    <property type="match status" value="1"/>
</dbReference>
<evidence type="ECO:0000256" key="7">
    <source>
        <dbReference type="ARBA" id="ARBA00022840"/>
    </source>
</evidence>
<evidence type="ECO:0000259" key="14">
    <source>
        <dbReference type="PROSITE" id="PS50929"/>
    </source>
</evidence>
<keyword evidence="3" id="KW-0813">Transport</keyword>
<dbReference type="Pfam" id="PF00664">
    <property type="entry name" value="ABC_membrane"/>
    <property type="match status" value="1"/>
</dbReference>
<feature type="region of interest" description="Disordered" evidence="11">
    <location>
        <begin position="898"/>
        <end position="927"/>
    </location>
</feature>
<dbReference type="Gene3D" id="1.20.1560.10">
    <property type="entry name" value="ABC transporter type 1, transmembrane domain"/>
    <property type="match status" value="1"/>
</dbReference>
<name>A0AAV9CJ21_ACOCL</name>
<keyword evidence="6" id="KW-0547">Nucleotide-binding</keyword>
<feature type="region of interest" description="Disordered" evidence="11">
    <location>
        <begin position="62"/>
        <end position="101"/>
    </location>
</feature>
<evidence type="ECO:0000313" key="16">
    <source>
        <dbReference type="Proteomes" id="UP001180020"/>
    </source>
</evidence>
<dbReference type="PROSITE" id="PS00211">
    <property type="entry name" value="ABC_TRANSPORTER_1"/>
    <property type="match status" value="1"/>
</dbReference>
<comment type="similarity">
    <text evidence="2">Belongs to the ABC transporter superfamily. ABCB family. Multidrug resistance exporter (TC 3.A.1.201) subfamily.</text>
</comment>
<dbReference type="InterPro" id="IPR027417">
    <property type="entry name" value="P-loop_NTPase"/>
</dbReference>
<keyword evidence="4 12" id="KW-0812">Transmembrane</keyword>